<keyword evidence="3" id="KW-1185">Reference proteome</keyword>
<evidence type="ECO:0008006" key="4">
    <source>
        <dbReference type="Google" id="ProtNLM"/>
    </source>
</evidence>
<gene>
    <name evidence="2" type="ORF">EV199_0796</name>
</gene>
<dbReference type="RefSeq" id="WP_130539363.1">
    <property type="nucleotide sequence ID" value="NZ_CP042431.1"/>
</dbReference>
<evidence type="ECO:0000313" key="3">
    <source>
        <dbReference type="Proteomes" id="UP000293874"/>
    </source>
</evidence>
<dbReference type="AlphaFoldDB" id="A0A4Q7N2F0"/>
<proteinExistence type="predicted"/>
<organism evidence="2 3">
    <name type="scientific">Pseudobacter ginsenosidimutans</name>
    <dbReference type="NCBI Taxonomy" id="661488"/>
    <lineage>
        <taxon>Bacteria</taxon>
        <taxon>Pseudomonadati</taxon>
        <taxon>Bacteroidota</taxon>
        <taxon>Chitinophagia</taxon>
        <taxon>Chitinophagales</taxon>
        <taxon>Chitinophagaceae</taxon>
        <taxon>Pseudobacter</taxon>
    </lineage>
</organism>
<feature type="coiled-coil region" evidence="1">
    <location>
        <begin position="103"/>
        <end position="224"/>
    </location>
</feature>
<evidence type="ECO:0000313" key="2">
    <source>
        <dbReference type="EMBL" id="RZS74944.1"/>
    </source>
</evidence>
<dbReference type="EMBL" id="SGXA01000001">
    <property type="protein sequence ID" value="RZS74944.1"/>
    <property type="molecule type" value="Genomic_DNA"/>
</dbReference>
<dbReference type="InterPro" id="IPR019219">
    <property type="entry name" value="DUF2130"/>
</dbReference>
<reference evidence="2 3" key="1">
    <citation type="submission" date="2019-02" db="EMBL/GenBank/DDBJ databases">
        <title>Genomic Encyclopedia of Type Strains, Phase IV (KMG-IV): sequencing the most valuable type-strain genomes for metagenomic binning, comparative biology and taxonomic classification.</title>
        <authorList>
            <person name="Goeker M."/>
        </authorList>
    </citation>
    <scope>NUCLEOTIDE SEQUENCE [LARGE SCALE GENOMIC DNA]</scope>
    <source>
        <strain evidence="2 3">DSM 18116</strain>
    </source>
</reference>
<evidence type="ECO:0000256" key="1">
    <source>
        <dbReference type="SAM" id="Coils"/>
    </source>
</evidence>
<feature type="coiled-coil region" evidence="1">
    <location>
        <begin position="29"/>
        <end position="78"/>
    </location>
</feature>
<protein>
    <recommendedName>
        <fullName evidence="4">DUF2130 domain-containing protein</fullName>
    </recommendedName>
</protein>
<sequence length="435" mass="51130">MAADIKCPDCGHEFAISDALSEDVKKELRDKMKDFVKKKEEEFAKKEDEFQQKEKDWQKEFQQKANEWKREAELQKQAVAKQFDEEKLKLQQSLEQNLRKNISADYAHKIQLLEDNNKDTEEKLRAARDREINFLKQVEELKDKEAELELTLQRKLLEEKNKISEELRKQEEQRFSSREAEYQFRLKEMEKKLEDQTKLADEMKRKAEQGSMQLQGEIQELALEEMLRLAFPFDMIQEVGKGIRGADCIQTVRNSFGQECGKIIYESKRTKHFEKAWIEKLKTDMRSTQADVAVLVTQARPDQMEVFGLLDGVWICSYTEVAALTQVLREGILKMYTAVRSQQNRGDKMHLLYDYLTSHEFGEQWKAIREGFFSIRLSIQKERDAMEKLWKAREKQLDKVLLNVAHIKGSIEGIAGSEDIQLNLIDDTLEETEEV</sequence>
<comment type="caution">
    <text evidence="2">The sequence shown here is derived from an EMBL/GenBank/DDBJ whole genome shotgun (WGS) entry which is preliminary data.</text>
</comment>
<dbReference type="Proteomes" id="UP000293874">
    <property type="component" value="Unassembled WGS sequence"/>
</dbReference>
<dbReference type="Pfam" id="PF09903">
    <property type="entry name" value="DUF2130"/>
    <property type="match status" value="1"/>
</dbReference>
<accession>A0A4Q7N2F0</accession>
<dbReference type="OrthoDB" id="9765972at2"/>
<keyword evidence="1" id="KW-0175">Coiled coil</keyword>
<name>A0A4Q7N2F0_9BACT</name>